<dbReference type="AlphaFoldDB" id="A0A1M6RU55"/>
<dbReference type="PANTHER" id="PTHR30432">
    <property type="entry name" value="TRANSCRIPTIONAL REGULATOR MODE"/>
    <property type="match status" value="1"/>
</dbReference>
<evidence type="ECO:0000313" key="5">
    <source>
        <dbReference type="Proteomes" id="UP000536773"/>
    </source>
</evidence>
<reference evidence="2 4" key="1">
    <citation type="journal article" date="2018" name="Genome Announc.">
        <title>Complete genomes of two Megasphaera elsdenii strains, NCIMB 702410 and ATCC 25940.</title>
        <authorList>
            <person name="Hatmaker E.A."/>
            <person name="O'Dell K."/>
            <person name="Riley L.A."/>
            <person name="Klingeman D.M."/>
            <person name="Guss A.M."/>
        </authorList>
    </citation>
    <scope>NUCLEOTIDE SEQUENCE [LARGE SCALE GENOMIC DNA]</scope>
    <source>
        <strain evidence="2 4">NCIMB702410</strain>
    </source>
</reference>
<dbReference type="EMBL" id="CP027569">
    <property type="protein sequence ID" value="AVO27110.1"/>
    <property type="molecule type" value="Genomic_DNA"/>
</dbReference>
<dbReference type="InterPro" id="IPR051815">
    <property type="entry name" value="Molybdate_resp_trans_reg"/>
</dbReference>
<organism evidence="3 5">
    <name type="scientific">Megasphaera elsdenii</name>
    <dbReference type="NCBI Taxonomy" id="907"/>
    <lineage>
        <taxon>Bacteria</taxon>
        <taxon>Bacillati</taxon>
        <taxon>Bacillota</taxon>
        <taxon>Negativicutes</taxon>
        <taxon>Veillonellales</taxon>
        <taxon>Veillonellaceae</taxon>
        <taxon>Megasphaera</taxon>
    </lineage>
</organism>
<dbReference type="InterPro" id="IPR036388">
    <property type="entry name" value="WH-like_DNA-bd_sf"/>
</dbReference>
<dbReference type="Gene3D" id="1.10.10.10">
    <property type="entry name" value="Winged helix-like DNA-binding domain superfamily/Winged helix DNA-binding domain"/>
    <property type="match status" value="1"/>
</dbReference>
<dbReference type="GeneID" id="97491565"/>
<dbReference type="RefSeq" id="WP_014015579.1">
    <property type="nucleotide sequence ID" value="NZ_AP031433.1"/>
</dbReference>
<dbReference type="Pfam" id="PF00126">
    <property type="entry name" value="HTH_1"/>
    <property type="match status" value="1"/>
</dbReference>
<gene>
    <name evidence="2" type="ORF">C6Y28_05535</name>
    <name evidence="3" type="ORF">HG933_10835</name>
</gene>
<protein>
    <submittedName>
        <fullName evidence="3">LysR family transcriptional regulator</fullName>
    </submittedName>
</protein>
<dbReference type="PANTHER" id="PTHR30432:SF1">
    <property type="entry name" value="DNA-BINDING TRANSCRIPTIONAL DUAL REGULATOR MODE"/>
    <property type="match status" value="1"/>
</dbReference>
<dbReference type="OrthoDB" id="285216at2"/>
<proteinExistence type="predicted"/>
<dbReference type="InterPro" id="IPR000847">
    <property type="entry name" value="LysR_HTH_N"/>
</dbReference>
<dbReference type="EMBL" id="JABBJH010000022">
    <property type="protein sequence ID" value="NMK39850.1"/>
    <property type="molecule type" value="Genomic_DNA"/>
</dbReference>
<evidence type="ECO:0000313" key="2">
    <source>
        <dbReference type="EMBL" id="AVO27110.1"/>
    </source>
</evidence>
<evidence type="ECO:0000313" key="3">
    <source>
        <dbReference type="EMBL" id="NMK39850.1"/>
    </source>
</evidence>
<name>A0A1M6RU55_MEGEL</name>
<dbReference type="Proteomes" id="UP000536773">
    <property type="component" value="Unassembled WGS sequence"/>
</dbReference>
<accession>A0A1M6RU55</accession>
<sequence>MAKEKLHCKVTLCLLGDKRAFGPGVAELLDGVRRHGSLQGAAREMAMSYSKAWTIMRNAEAIWGFPLIRRYVGGKDGGRSVLTRQAEIILARYEQMDEALHAMADRQFQQWFNDDELQKLQTMEG</sequence>
<reference evidence="3 5" key="2">
    <citation type="submission" date="2020-04" db="EMBL/GenBank/DDBJ databases">
        <authorList>
            <person name="Hitch T.C.A."/>
            <person name="Wylensek D."/>
            <person name="Clavel T."/>
        </authorList>
    </citation>
    <scope>NUCLEOTIDE SEQUENCE [LARGE SCALE GENOMIC DNA]</scope>
    <source>
        <strain evidence="3 5">WCA-386-APC-2A</strain>
    </source>
</reference>
<dbReference type="Proteomes" id="UP000238358">
    <property type="component" value="Chromosome"/>
</dbReference>
<evidence type="ECO:0000259" key="1">
    <source>
        <dbReference type="Pfam" id="PF00126"/>
    </source>
</evidence>
<feature type="domain" description="HTH lysR-type" evidence="1">
    <location>
        <begin position="28"/>
        <end position="85"/>
    </location>
</feature>
<dbReference type="InterPro" id="IPR036390">
    <property type="entry name" value="WH_DNA-bd_sf"/>
</dbReference>
<dbReference type="GO" id="GO:0003700">
    <property type="term" value="F:DNA-binding transcription factor activity"/>
    <property type="evidence" value="ECO:0007669"/>
    <property type="project" value="InterPro"/>
</dbReference>
<evidence type="ECO:0000313" key="4">
    <source>
        <dbReference type="Proteomes" id="UP000238358"/>
    </source>
</evidence>
<dbReference type="SUPFAM" id="SSF46785">
    <property type="entry name" value="Winged helix' DNA-binding domain"/>
    <property type="match status" value="1"/>
</dbReference>